<dbReference type="PANTHER" id="PTHR31435">
    <property type="entry name" value="PROTEIN NATD1"/>
    <property type="match status" value="1"/>
</dbReference>
<evidence type="ECO:0000259" key="2">
    <source>
        <dbReference type="PROSITE" id="PS51729"/>
    </source>
</evidence>
<name>A0ABN0XSP6_9LACT</name>
<dbReference type="EMBL" id="BAAACW010000165">
    <property type="protein sequence ID" value="GAA0371861.1"/>
    <property type="molecule type" value="Genomic_DNA"/>
</dbReference>
<comment type="caution">
    <text evidence="3">The sequence shown here is derived from an EMBL/GenBank/DDBJ whole genome shotgun (WGS) entry which is preliminary data.</text>
</comment>
<accession>A0ABN0XSP6</accession>
<sequence length="91" mass="10480">MEFEQGNNRFYKEKDGKLIAEVTYVPQGDSVAIDHTFVDPSLRGQGIAEQLVDRVVEEMQKEQKKVVAVCPYVVELFKRKPDKYQHIIANP</sequence>
<dbReference type="PANTHER" id="PTHR31435:SF10">
    <property type="entry name" value="BSR4717 PROTEIN"/>
    <property type="match status" value="1"/>
</dbReference>
<dbReference type="RefSeq" id="WP_343756956.1">
    <property type="nucleotide sequence ID" value="NZ_BAAACW010000165.1"/>
</dbReference>
<dbReference type="PROSITE" id="PS51186">
    <property type="entry name" value="GNAT"/>
    <property type="match status" value="1"/>
</dbReference>
<protein>
    <submittedName>
        <fullName evidence="3">GNAT family N-acetyltransferase</fullName>
    </submittedName>
</protein>
<dbReference type="InterPro" id="IPR031165">
    <property type="entry name" value="GNAT_YJDJ"/>
</dbReference>
<dbReference type="InterPro" id="IPR000182">
    <property type="entry name" value="GNAT_dom"/>
</dbReference>
<evidence type="ECO:0000259" key="1">
    <source>
        <dbReference type="PROSITE" id="PS51186"/>
    </source>
</evidence>
<proteinExistence type="predicted"/>
<evidence type="ECO:0000313" key="4">
    <source>
        <dbReference type="Proteomes" id="UP001501166"/>
    </source>
</evidence>
<gene>
    <name evidence="3" type="ORF">GCM10008932_23960</name>
</gene>
<dbReference type="PROSITE" id="PS51729">
    <property type="entry name" value="GNAT_YJDJ"/>
    <property type="match status" value="1"/>
</dbReference>
<dbReference type="SUPFAM" id="SSF55729">
    <property type="entry name" value="Acyl-CoA N-acyltransferases (Nat)"/>
    <property type="match status" value="1"/>
</dbReference>
<keyword evidence="4" id="KW-1185">Reference proteome</keyword>
<dbReference type="CDD" id="cd04301">
    <property type="entry name" value="NAT_SF"/>
    <property type="match status" value="1"/>
</dbReference>
<dbReference type="Pfam" id="PF14542">
    <property type="entry name" value="Acetyltransf_CG"/>
    <property type="match status" value="1"/>
</dbReference>
<dbReference type="InterPro" id="IPR045057">
    <property type="entry name" value="Gcn5-rel_NAT"/>
</dbReference>
<feature type="domain" description="N-acetyltransferase" evidence="1">
    <location>
        <begin position="1"/>
        <end position="91"/>
    </location>
</feature>
<feature type="domain" description="N-acetyltransferase" evidence="2">
    <location>
        <begin position="2"/>
        <end position="89"/>
    </location>
</feature>
<dbReference type="InterPro" id="IPR016181">
    <property type="entry name" value="Acyl_CoA_acyltransferase"/>
</dbReference>
<evidence type="ECO:0000313" key="3">
    <source>
        <dbReference type="EMBL" id="GAA0371861.1"/>
    </source>
</evidence>
<dbReference type="Proteomes" id="UP001501166">
    <property type="component" value="Unassembled WGS sequence"/>
</dbReference>
<organism evidence="3 4">
    <name type="scientific">Alkalibacterium iburiense</name>
    <dbReference type="NCBI Taxonomy" id="290589"/>
    <lineage>
        <taxon>Bacteria</taxon>
        <taxon>Bacillati</taxon>
        <taxon>Bacillota</taxon>
        <taxon>Bacilli</taxon>
        <taxon>Lactobacillales</taxon>
        <taxon>Carnobacteriaceae</taxon>
        <taxon>Alkalibacterium</taxon>
    </lineage>
</organism>
<dbReference type="Gene3D" id="3.40.630.30">
    <property type="match status" value="1"/>
</dbReference>
<reference evidence="3 4" key="1">
    <citation type="journal article" date="2019" name="Int. J. Syst. Evol. Microbiol.">
        <title>The Global Catalogue of Microorganisms (GCM) 10K type strain sequencing project: providing services to taxonomists for standard genome sequencing and annotation.</title>
        <authorList>
            <consortium name="The Broad Institute Genomics Platform"/>
            <consortium name="The Broad Institute Genome Sequencing Center for Infectious Disease"/>
            <person name="Wu L."/>
            <person name="Ma J."/>
        </authorList>
    </citation>
    <scope>NUCLEOTIDE SEQUENCE [LARGE SCALE GENOMIC DNA]</scope>
    <source>
        <strain evidence="3 4">JCM 12662</strain>
    </source>
</reference>